<organism evidence="1 2">
    <name type="scientific">Actinoplanes sandaracinus</name>
    <dbReference type="NCBI Taxonomy" id="3045177"/>
    <lineage>
        <taxon>Bacteria</taxon>
        <taxon>Bacillati</taxon>
        <taxon>Actinomycetota</taxon>
        <taxon>Actinomycetes</taxon>
        <taxon>Micromonosporales</taxon>
        <taxon>Micromonosporaceae</taxon>
        <taxon>Actinoplanes</taxon>
    </lineage>
</organism>
<reference evidence="1 2" key="1">
    <citation type="submission" date="2023-05" db="EMBL/GenBank/DDBJ databases">
        <title>Actinoplanes sp. NEAU-A12 genome sequencing.</title>
        <authorList>
            <person name="Wang Z.-S."/>
        </authorList>
    </citation>
    <scope>NUCLEOTIDE SEQUENCE [LARGE SCALE GENOMIC DNA]</scope>
    <source>
        <strain evidence="1 2">NEAU-A12</strain>
    </source>
</reference>
<sequence>MSPAANPVVQSVYLLDDLSDRIRERAHSAGLGPSETSTLLAAARRTTLEAAAAFPLGEVSVDLITWEHVTESLRVRLGSLPAPSVTAETLVLGDGGARLASIIEAWGIRLPGRVEIPVAKVLEDPANAFYSPHHIRQRDRKPLAVGTVSNAGELIVVDDCVQTGMTFDAVAAATGARSGSIITGICNEATLGRLRADGWTVHYGVLLPGPTYPDSYSTDLFCVRDFVVTDAVRFADGSSTSYSSGGDWLELLYGDPQAAETVRAAWMELAELLAGAGVEV</sequence>
<dbReference type="Proteomes" id="UP001241758">
    <property type="component" value="Unassembled WGS sequence"/>
</dbReference>
<gene>
    <name evidence="1" type="ORF">QLQ12_37530</name>
</gene>
<dbReference type="RefSeq" id="WP_282765674.1">
    <property type="nucleotide sequence ID" value="NZ_JASCTH010000032.1"/>
</dbReference>
<dbReference type="EMBL" id="JASCTH010000032">
    <property type="protein sequence ID" value="MDI6104310.1"/>
    <property type="molecule type" value="Genomic_DNA"/>
</dbReference>
<protein>
    <recommendedName>
        <fullName evidence="3">Phosphoribosyltransferase</fullName>
    </recommendedName>
</protein>
<proteinExistence type="predicted"/>
<accession>A0ABT6WX49</accession>
<comment type="caution">
    <text evidence="1">The sequence shown here is derived from an EMBL/GenBank/DDBJ whole genome shotgun (WGS) entry which is preliminary data.</text>
</comment>
<name>A0ABT6WX49_9ACTN</name>
<evidence type="ECO:0008006" key="3">
    <source>
        <dbReference type="Google" id="ProtNLM"/>
    </source>
</evidence>
<evidence type="ECO:0000313" key="1">
    <source>
        <dbReference type="EMBL" id="MDI6104310.1"/>
    </source>
</evidence>
<evidence type="ECO:0000313" key="2">
    <source>
        <dbReference type="Proteomes" id="UP001241758"/>
    </source>
</evidence>
<keyword evidence="2" id="KW-1185">Reference proteome</keyword>